<comment type="caution">
    <text evidence="1">The sequence shown here is derived from an EMBL/GenBank/DDBJ whole genome shotgun (WGS) entry which is preliminary data.</text>
</comment>
<dbReference type="EMBL" id="QFYQ01000001">
    <property type="protein sequence ID" value="RAK55424.1"/>
    <property type="molecule type" value="Genomic_DNA"/>
</dbReference>
<proteinExistence type="predicted"/>
<evidence type="ECO:0000313" key="2">
    <source>
        <dbReference type="Proteomes" id="UP000249254"/>
    </source>
</evidence>
<keyword evidence="2" id="KW-1185">Reference proteome</keyword>
<protein>
    <submittedName>
        <fullName evidence="1">Uncharacterized protein</fullName>
    </submittedName>
</protein>
<dbReference type="Proteomes" id="UP000249254">
    <property type="component" value="Unassembled WGS sequence"/>
</dbReference>
<dbReference type="AlphaFoldDB" id="A0A328APK1"/>
<gene>
    <name evidence="1" type="ORF">DJ017_13335</name>
</gene>
<accession>A0A328APK1</accession>
<organism evidence="1 2">
    <name type="scientific">Phenylobacterium soli</name>
    <dbReference type="NCBI Taxonomy" id="2170551"/>
    <lineage>
        <taxon>Bacteria</taxon>
        <taxon>Pseudomonadati</taxon>
        <taxon>Pseudomonadota</taxon>
        <taxon>Alphaproteobacteria</taxon>
        <taxon>Caulobacterales</taxon>
        <taxon>Caulobacteraceae</taxon>
        <taxon>Phenylobacterium</taxon>
    </lineage>
</organism>
<name>A0A328APK1_9CAUL</name>
<reference evidence="2" key="1">
    <citation type="submission" date="2018-05" db="EMBL/GenBank/DDBJ databases">
        <authorList>
            <person name="Li X."/>
        </authorList>
    </citation>
    <scope>NUCLEOTIDE SEQUENCE [LARGE SCALE GENOMIC DNA]</scope>
    <source>
        <strain evidence="2">LX32</strain>
    </source>
</reference>
<dbReference type="OrthoDB" id="9767869at2"/>
<sequence>MVRQTYSGIGDPVRVFEDLQPYARRLRELQARCKPFGRDYYALAIAIEGLESAAYHFTRRPHFYGEART</sequence>
<dbReference type="RefSeq" id="WP_111529172.1">
    <property type="nucleotide sequence ID" value="NZ_JBHRSG010000003.1"/>
</dbReference>
<evidence type="ECO:0000313" key="1">
    <source>
        <dbReference type="EMBL" id="RAK55424.1"/>
    </source>
</evidence>